<name>A0A4Y2XBG7_ARAVE</name>
<keyword evidence="2" id="KW-1185">Reference proteome</keyword>
<comment type="caution">
    <text evidence="1">The sequence shown here is derived from an EMBL/GenBank/DDBJ whole genome shotgun (WGS) entry which is preliminary data.</text>
</comment>
<dbReference type="EMBL" id="BGPR01074338">
    <property type="protein sequence ID" value="GBO46558.1"/>
    <property type="molecule type" value="Genomic_DNA"/>
</dbReference>
<evidence type="ECO:0000313" key="2">
    <source>
        <dbReference type="Proteomes" id="UP000499080"/>
    </source>
</evidence>
<sequence>IYTYQIKCVDKSSIVKIKSTFTDYSNLASSNLTSQIRVVLKENTTFSNGTKSLIDVNKWTIDSQNRTSTKDQIFFSQTPDLTVIVTINGNWPDIDLNFLYEEVEFVEYRNGSSDREGSLSPWVSTEGRGYRPNSAYVFQITKPEDLNANSIHLGLNKLHIDEGIGEYLLVGAGKF</sequence>
<feature type="non-terminal residue" evidence="1">
    <location>
        <position position="1"/>
    </location>
</feature>
<accession>A0A4Y2XBG7</accession>
<gene>
    <name evidence="1" type="ORF">AVEN_163544_1</name>
</gene>
<dbReference type="OrthoDB" id="6468373at2759"/>
<protein>
    <submittedName>
        <fullName evidence="1">Uncharacterized protein</fullName>
    </submittedName>
</protein>
<dbReference type="AlphaFoldDB" id="A0A4Y2XBG7"/>
<reference evidence="1 2" key="1">
    <citation type="journal article" date="2019" name="Sci. Rep.">
        <title>Orb-weaving spider Araneus ventricosus genome elucidates the spidroin gene catalogue.</title>
        <authorList>
            <person name="Kono N."/>
            <person name="Nakamura H."/>
            <person name="Ohtoshi R."/>
            <person name="Moran D.A.P."/>
            <person name="Shinohara A."/>
            <person name="Yoshida Y."/>
            <person name="Fujiwara M."/>
            <person name="Mori M."/>
            <person name="Tomita M."/>
            <person name="Arakawa K."/>
        </authorList>
    </citation>
    <scope>NUCLEOTIDE SEQUENCE [LARGE SCALE GENOMIC DNA]</scope>
</reference>
<dbReference type="Proteomes" id="UP000499080">
    <property type="component" value="Unassembled WGS sequence"/>
</dbReference>
<proteinExistence type="predicted"/>
<evidence type="ECO:0000313" key="1">
    <source>
        <dbReference type="EMBL" id="GBO46558.1"/>
    </source>
</evidence>
<organism evidence="1 2">
    <name type="scientific">Araneus ventricosus</name>
    <name type="common">Orbweaver spider</name>
    <name type="synonym">Epeira ventricosa</name>
    <dbReference type="NCBI Taxonomy" id="182803"/>
    <lineage>
        <taxon>Eukaryota</taxon>
        <taxon>Metazoa</taxon>
        <taxon>Ecdysozoa</taxon>
        <taxon>Arthropoda</taxon>
        <taxon>Chelicerata</taxon>
        <taxon>Arachnida</taxon>
        <taxon>Araneae</taxon>
        <taxon>Araneomorphae</taxon>
        <taxon>Entelegynae</taxon>
        <taxon>Araneoidea</taxon>
        <taxon>Araneidae</taxon>
        <taxon>Araneus</taxon>
    </lineage>
</organism>